<gene>
    <name evidence="3" type="ORF">CCO03_01825</name>
</gene>
<dbReference type="PANTHER" id="PTHR41248">
    <property type="entry name" value="NORD PROTEIN"/>
    <property type="match status" value="1"/>
</dbReference>
<evidence type="ECO:0000256" key="1">
    <source>
        <dbReference type="SAM" id="MobiDB-lite"/>
    </source>
</evidence>
<dbReference type="OrthoDB" id="9758211at2"/>
<dbReference type="InterPro" id="IPR002035">
    <property type="entry name" value="VWF_A"/>
</dbReference>
<dbReference type="Proteomes" id="UP000196138">
    <property type="component" value="Chromosome"/>
</dbReference>
<sequence length="626" mass="67233">MTAAALRDTPAPEPLRGAGLLLQALAERPAETAHLALLPAGPVPTRDTAAKADTGSGAVLAPEPAHVQRTAPRGHAPAAGPPAPSCARPVLTDTALLLPAGLRGPLLHAALAHAAAHWRYSRPHQPATGLKPMTLAVIGCLEDARVEHLLSQQFPGTRAWFVQAQRLHGPEGLGLTDLLARLSRALWDPTWNDPNPWVGRARGRVAELVAHAGWHDAAAWRRLGSILANELGQMRVRMAPDHVEPSVYRDDHSWLWQHEATSPQALSLEASEPAPGSGAHAADTAPPQAAAPHLSWYAEWHHRIGHLKPRWTTVHEYGQAIDSSSSANASYPSRLDQRRPRLVKRQTHGHALDLDACVRLRIAQAPQRLAERGARPLAADRRRPDSPRPPNSPASDGASDARLFLRHRPQPQPFSVLVLMDLSASMNDRVPRNGASPDASLLALAKRAGLALVRTARDLGGMAALHGFRADTRHAVHYERLLDFGATLDAAALARLQATPARHSTRLGSALRHATQHLLARPEARRLLLVLSDGAPSDVDVFDPHHLVEDARHAVQAARRAGVEVLCLSAHRPGGPGAAPAGAQLDERAAIARIFGRQAHGLVRLQAVQRMPQRLQALLIQALGAA</sequence>
<feature type="compositionally biased region" description="Low complexity" evidence="1">
    <location>
        <begin position="279"/>
        <end position="290"/>
    </location>
</feature>
<dbReference type="PROSITE" id="PS50234">
    <property type="entry name" value="VWFA"/>
    <property type="match status" value="1"/>
</dbReference>
<name>A0A1Y0EJJ0_9BURK</name>
<dbReference type="RefSeq" id="WP_087276483.1">
    <property type="nucleotide sequence ID" value="NZ_CP021455.1"/>
</dbReference>
<dbReference type="EMBL" id="CP021455">
    <property type="protein sequence ID" value="ARU03591.1"/>
    <property type="molecule type" value="Genomic_DNA"/>
</dbReference>
<dbReference type="InterPro" id="IPR051928">
    <property type="entry name" value="NorD/CobT"/>
</dbReference>
<feature type="region of interest" description="Disordered" evidence="1">
    <location>
        <begin position="268"/>
        <end position="290"/>
    </location>
</feature>
<feature type="region of interest" description="Disordered" evidence="1">
    <location>
        <begin position="369"/>
        <end position="399"/>
    </location>
</feature>
<keyword evidence="4" id="KW-1185">Reference proteome</keyword>
<dbReference type="PANTHER" id="PTHR41248:SF1">
    <property type="entry name" value="NORD PROTEIN"/>
    <property type="match status" value="1"/>
</dbReference>
<protein>
    <recommendedName>
        <fullName evidence="2">VWFA domain-containing protein</fullName>
    </recommendedName>
</protein>
<feature type="compositionally biased region" description="Basic and acidic residues" evidence="1">
    <location>
        <begin position="369"/>
        <end position="386"/>
    </location>
</feature>
<organism evidence="3 4">
    <name type="scientific">Comamonas serinivorans</name>
    <dbReference type="NCBI Taxonomy" id="1082851"/>
    <lineage>
        <taxon>Bacteria</taxon>
        <taxon>Pseudomonadati</taxon>
        <taxon>Pseudomonadota</taxon>
        <taxon>Betaproteobacteria</taxon>
        <taxon>Burkholderiales</taxon>
        <taxon>Comamonadaceae</taxon>
        <taxon>Comamonas</taxon>
    </lineage>
</organism>
<dbReference type="AlphaFoldDB" id="A0A1Y0EJJ0"/>
<feature type="region of interest" description="Disordered" evidence="1">
    <location>
        <begin position="41"/>
        <end position="61"/>
    </location>
</feature>
<dbReference type="Gene3D" id="3.40.50.410">
    <property type="entry name" value="von Willebrand factor, type A domain"/>
    <property type="match status" value="1"/>
</dbReference>
<dbReference type="SUPFAM" id="SSF53300">
    <property type="entry name" value="vWA-like"/>
    <property type="match status" value="1"/>
</dbReference>
<accession>A0A1Y0EJJ0</accession>
<dbReference type="SMART" id="SM00327">
    <property type="entry name" value="VWA"/>
    <property type="match status" value="1"/>
</dbReference>
<evidence type="ECO:0000313" key="4">
    <source>
        <dbReference type="Proteomes" id="UP000196138"/>
    </source>
</evidence>
<feature type="domain" description="VWFA" evidence="2">
    <location>
        <begin position="415"/>
        <end position="623"/>
    </location>
</feature>
<reference evidence="3 4" key="1">
    <citation type="submission" date="2017-05" db="EMBL/GenBank/DDBJ databases">
        <authorList>
            <person name="Song R."/>
            <person name="Chenine A.L."/>
            <person name="Ruprecht R.M."/>
        </authorList>
    </citation>
    <scope>NUCLEOTIDE SEQUENCE [LARGE SCALE GENOMIC DNA]</scope>
    <source>
        <strain evidence="3 4">DSM 26136</strain>
    </source>
</reference>
<proteinExistence type="predicted"/>
<evidence type="ECO:0000313" key="3">
    <source>
        <dbReference type="EMBL" id="ARU03591.1"/>
    </source>
</evidence>
<dbReference type="InterPro" id="IPR036465">
    <property type="entry name" value="vWFA_dom_sf"/>
</dbReference>
<evidence type="ECO:0000259" key="2">
    <source>
        <dbReference type="PROSITE" id="PS50234"/>
    </source>
</evidence>
<dbReference type="KEGG" id="cser:CCO03_01825"/>